<evidence type="ECO:0000256" key="7">
    <source>
        <dbReference type="ARBA" id="ARBA00022853"/>
    </source>
</evidence>
<evidence type="ECO:0000259" key="13">
    <source>
        <dbReference type="Pfam" id="PF14911"/>
    </source>
</evidence>
<comment type="similarity">
    <text evidence="3">Belongs to the MMS22 family. MMS22L subfamily.</text>
</comment>
<accession>V5GFT0</accession>
<evidence type="ECO:0000259" key="12">
    <source>
        <dbReference type="Pfam" id="PF14910"/>
    </source>
</evidence>
<keyword evidence="11" id="KW-0732">Signal</keyword>
<evidence type="ECO:0000256" key="10">
    <source>
        <dbReference type="ARBA" id="ARBA00033326"/>
    </source>
</evidence>
<keyword evidence="6" id="KW-0227">DNA damage</keyword>
<reference evidence="14" key="1">
    <citation type="journal article" date="2015" name="Sci. Rep.">
        <title>Tissue- and time-dependent transcription in Ixodes ricinus salivary glands and midguts when blood feeding on the vertebrate host.</title>
        <authorList>
            <person name="Kotsyfakis M."/>
            <person name="Schwarz A."/>
            <person name="Erhart J."/>
            <person name="Ribeiro J.M."/>
        </authorList>
    </citation>
    <scope>NUCLEOTIDE SEQUENCE</scope>
    <source>
        <tissue evidence="14">Salivary gland and midgut</tissue>
    </source>
</reference>
<keyword evidence="7" id="KW-0156">Chromatin regulator</keyword>
<dbReference type="GO" id="GO:0043596">
    <property type="term" value="C:nuclear replication fork"/>
    <property type="evidence" value="ECO:0007669"/>
    <property type="project" value="TreeGrafter"/>
</dbReference>
<evidence type="ECO:0000256" key="1">
    <source>
        <dbReference type="ARBA" id="ARBA00004123"/>
    </source>
</evidence>
<feature type="chain" id="PRO_5004733786" description="Protein MMS22-like" evidence="11">
    <location>
        <begin position="26"/>
        <end position="694"/>
    </location>
</feature>
<proteinExistence type="evidence at transcript level"/>
<name>V5GFT0_IXORI</name>
<feature type="signal peptide" evidence="11">
    <location>
        <begin position="1"/>
        <end position="25"/>
    </location>
</feature>
<dbReference type="InterPro" id="IPR042320">
    <property type="entry name" value="MMS22-like"/>
</dbReference>
<protein>
    <recommendedName>
        <fullName evidence="4">Protein MMS22-like</fullName>
    </recommendedName>
    <alternativeName>
        <fullName evidence="10">Methyl methanesulfonate-sensitivity protein 22-like</fullName>
    </alternativeName>
</protein>
<comment type="subcellular location">
    <subcellularLocation>
        <location evidence="2">Chromosome</location>
    </subcellularLocation>
    <subcellularLocation>
        <location evidence="1">Nucleus</location>
    </subcellularLocation>
</comment>
<sequence>MQELTEMGLQNCSLLFLVLALSVELEEVVKKELTLFEMLAAGTSPSKLSVVMRGMFASLLALQANGIDLAPSGQQVARWFFAHCLEKAGKSSDSSFLQQKAALLPLFLEGVADVFDASPDLGKSEHVLLAPEFGQLLEQSSPSEQAAILRTLQDVIERVRMLHRRSLSQGAVLMLHDAELKEQRIRLSVAVYSGILQFVHRAVVAPIAGPPPQPYNADAAVAVTLLALDLPSNLSMPVRANFTSLFEYFGCSTQVHPRVSCRFLCLVLSESDALEELTRRIPNLETRLVQSWLRCCVAIVPPCDQMTRLSGMVLELKELNQLLLGTLTRPDGGESHDVFVTRLFTSVAEASDILSDVGDTAGTTRLQQTLALYLQDFVVTVAGVLKSSSATSAALQNVYTICGQLFKHCSTLLYTKGLSGCLLPQLLDCLVVPSVVHAKKPLSQAQLMALKHHLPQFLDGLLSFRIRLDPYLLRRVKDIITHYLSLFSLTQSAIYNTGPHPLLVVLDTGAGSRASQKRELYVSLLLDCICDNFIPKKGVAHAHFGQGIRFIQEVVKRVKPTQNEYSSIIKALLPALFENLLNSSTDAKLCRELVTQILRDSKDKLGAGEHESLVEALSSFVGRNLAWSTSGVFRLLHDVATLHPRLVADAMSKVTVAAQDVERKRGGGSDAAIRKNLSDLLSHIEKCRSAIGKM</sequence>
<dbReference type="PANTHER" id="PTHR28547:SF1">
    <property type="entry name" value="PROTEIN MMS22-LIKE"/>
    <property type="match status" value="1"/>
</dbReference>
<dbReference type="SUPFAM" id="SSF48371">
    <property type="entry name" value="ARM repeat"/>
    <property type="match status" value="1"/>
</dbReference>
<evidence type="ECO:0000256" key="4">
    <source>
        <dbReference type="ARBA" id="ARBA00021061"/>
    </source>
</evidence>
<evidence type="ECO:0000256" key="9">
    <source>
        <dbReference type="ARBA" id="ARBA00023242"/>
    </source>
</evidence>
<dbReference type="InterPro" id="IPR029424">
    <property type="entry name" value="MMS22L_C"/>
</dbReference>
<keyword evidence="9" id="KW-0539">Nucleus</keyword>
<dbReference type="Pfam" id="PF14910">
    <property type="entry name" value="MMS22L_N"/>
    <property type="match status" value="1"/>
</dbReference>
<dbReference type="InterPro" id="IPR016024">
    <property type="entry name" value="ARM-type_fold"/>
</dbReference>
<evidence type="ECO:0000256" key="11">
    <source>
        <dbReference type="SAM" id="SignalP"/>
    </source>
</evidence>
<dbReference type="EMBL" id="GANP01015428">
    <property type="protein sequence ID" value="JAB69040.1"/>
    <property type="molecule type" value="mRNA"/>
</dbReference>
<keyword evidence="5" id="KW-0158">Chromosome</keyword>
<evidence type="ECO:0000256" key="5">
    <source>
        <dbReference type="ARBA" id="ARBA00022454"/>
    </source>
</evidence>
<evidence type="ECO:0000256" key="2">
    <source>
        <dbReference type="ARBA" id="ARBA00004286"/>
    </source>
</evidence>
<dbReference type="Pfam" id="PF14911">
    <property type="entry name" value="MMS22L_C"/>
    <property type="match status" value="1"/>
</dbReference>
<feature type="domain" description="MMS22-like C-terminal" evidence="13">
    <location>
        <begin position="304"/>
        <end position="684"/>
    </location>
</feature>
<evidence type="ECO:0000256" key="6">
    <source>
        <dbReference type="ARBA" id="ARBA00022763"/>
    </source>
</evidence>
<dbReference type="GO" id="GO:0006325">
    <property type="term" value="P:chromatin organization"/>
    <property type="evidence" value="ECO:0007669"/>
    <property type="project" value="UniProtKB-KW"/>
</dbReference>
<dbReference type="InterPro" id="IPR029425">
    <property type="entry name" value="MMS22L_N"/>
</dbReference>
<evidence type="ECO:0000313" key="14">
    <source>
        <dbReference type="EMBL" id="JAB69040.1"/>
    </source>
</evidence>
<dbReference type="AlphaFoldDB" id="V5GFT0"/>
<dbReference type="GO" id="GO:0031297">
    <property type="term" value="P:replication fork processing"/>
    <property type="evidence" value="ECO:0007669"/>
    <property type="project" value="InterPro"/>
</dbReference>
<dbReference type="PANTHER" id="PTHR28547">
    <property type="entry name" value="PROTEIN MMS22-LIKE"/>
    <property type="match status" value="1"/>
</dbReference>
<dbReference type="GO" id="GO:0000724">
    <property type="term" value="P:double-strand break repair via homologous recombination"/>
    <property type="evidence" value="ECO:0007669"/>
    <property type="project" value="InterPro"/>
</dbReference>
<keyword evidence="8" id="KW-0234">DNA repair</keyword>
<feature type="domain" description="Protein MMS22-like N-terminal" evidence="12">
    <location>
        <begin position="1"/>
        <end position="188"/>
    </location>
</feature>
<evidence type="ECO:0000256" key="8">
    <source>
        <dbReference type="ARBA" id="ARBA00023204"/>
    </source>
</evidence>
<organism evidence="14">
    <name type="scientific">Ixodes ricinus</name>
    <name type="common">Common tick</name>
    <name type="synonym">Acarus ricinus</name>
    <dbReference type="NCBI Taxonomy" id="34613"/>
    <lineage>
        <taxon>Eukaryota</taxon>
        <taxon>Metazoa</taxon>
        <taxon>Ecdysozoa</taxon>
        <taxon>Arthropoda</taxon>
        <taxon>Chelicerata</taxon>
        <taxon>Arachnida</taxon>
        <taxon>Acari</taxon>
        <taxon>Parasitiformes</taxon>
        <taxon>Ixodida</taxon>
        <taxon>Ixodoidea</taxon>
        <taxon>Ixodidae</taxon>
        <taxon>Ixodinae</taxon>
        <taxon>Ixodes</taxon>
    </lineage>
</organism>
<evidence type="ECO:0000256" key="3">
    <source>
        <dbReference type="ARBA" id="ARBA00006585"/>
    </source>
</evidence>